<reference evidence="11 12" key="1">
    <citation type="journal article" date="2021" name="Elife">
        <title>Chloroplast acquisition without the gene transfer in kleptoplastic sea slugs, Plakobranchus ocellatus.</title>
        <authorList>
            <person name="Maeda T."/>
            <person name="Takahashi S."/>
            <person name="Yoshida T."/>
            <person name="Shimamura S."/>
            <person name="Takaki Y."/>
            <person name="Nagai Y."/>
            <person name="Toyoda A."/>
            <person name="Suzuki Y."/>
            <person name="Arimoto A."/>
            <person name="Ishii H."/>
            <person name="Satoh N."/>
            <person name="Nishiyama T."/>
            <person name="Hasebe M."/>
            <person name="Maruyama T."/>
            <person name="Minagawa J."/>
            <person name="Obokata J."/>
            <person name="Shigenobu S."/>
        </authorList>
    </citation>
    <scope>NUCLEOTIDE SEQUENCE [LARGE SCALE GENOMIC DNA]</scope>
</reference>
<keyword evidence="12" id="KW-1185">Reference proteome</keyword>
<dbReference type="PANTHER" id="PTHR11616">
    <property type="entry name" value="SODIUM/CHLORIDE DEPENDENT TRANSPORTER"/>
    <property type="match status" value="1"/>
</dbReference>
<feature type="transmembrane region" description="Helical" evidence="10">
    <location>
        <begin position="119"/>
        <end position="150"/>
    </location>
</feature>
<feature type="transmembrane region" description="Helical" evidence="10">
    <location>
        <begin position="382"/>
        <end position="398"/>
    </location>
</feature>
<dbReference type="PANTHER" id="PTHR11616:SF325">
    <property type="entry name" value="TRANSPORTER"/>
    <property type="match status" value="1"/>
</dbReference>
<feature type="transmembrane region" description="Helical" evidence="10">
    <location>
        <begin position="464"/>
        <end position="481"/>
    </location>
</feature>
<dbReference type="Pfam" id="PF00209">
    <property type="entry name" value="SNF"/>
    <property type="match status" value="1"/>
</dbReference>
<feature type="transmembrane region" description="Helical" evidence="10">
    <location>
        <begin position="325"/>
        <end position="350"/>
    </location>
</feature>
<feature type="binding site" evidence="6">
    <location>
        <position position="399"/>
    </location>
    <ligand>
        <name>Na(+)</name>
        <dbReference type="ChEBI" id="CHEBI:29101"/>
        <label>1</label>
    </ligand>
</feature>
<feature type="transmembrane region" description="Helical" evidence="10">
    <location>
        <begin position="428"/>
        <end position="452"/>
    </location>
</feature>
<feature type="binding site" evidence="6">
    <location>
        <position position="60"/>
    </location>
    <ligand>
        <name>Na(+)</name>
        <dbReference type="ChEBI" id="CHEBI:29101"/>
        <label>1</label>
    </ligand>
</feature>
<organism evidence="11 12">
    <name type="scientific">Elysia marginata</name>
    <dbReference type="NCBI Taxonomy" id="1093978"/>
    <lineage>
        <taxon>Eukaryota</taxon>
        <taxon>Metazoa</taxon>
        <taxon>Spiralia</taxon>
        <taxon>Lophotrochozoa</taxon>
        <taxon>Mollusca</taxon>
        <taxon>Gastropoda</taxon>
        <taxon>Heterobranchia</taxon>
        <taxon>Euthyneura</taxon>
        <taxon>Panpulmonata</taxon>
        <taxon>Sacoglossa</taxon>
        <taxon>Placobranchoidea</taxon>
        <taxon>Plakobranchidae</taxon>
        <taxon>Elysia</taxon>
    </lineage>
</organism>
<feature type="binding site" evidence="6">
    <location>
        <position position="299"/>
    </location>
    <ligand>
        <name>Na(+)</name>
        <dbReference type="ChEBI" id="CHEBI:29101"/>
        <label>1</label>
    </ligand>
</feature>
<sequence>MTEDAHLSNVTSSNTPKYDASKTTSEISTDIITEKEPKRHKRETWSRAFDFLLACIGFSVGLGNVWRFPYLCYKNGGGAFLIPYFLFVIVGGIPLFYLEVAVGQFMSKGGLQAWNIVPLFQGIGLASCIIVFFLNCYYNVILSWAFYYMFASFNSELPWENCNHTWNTDNCSTDFARDSNLTGRPEKTLLDPVTEFWENQVLGISDGLEDIGSIKWDLVLCLLFAWIVVYCCICKGIKSSGKVMYVTATSPYIFMLILLIRNSTLDGAADGVEFYLRTNITKLKETKVWVDAGTQIFFSSSIGLGTLTALGSYNKFTHNSYRDSVLFACVNSGTSFFAGFIVFTILGFMAKQQGRSVRDVAESGPGLAFIAYPKAVAQMPGAPFWSVLFFLMIILLGLDSQFVGVEGVVTTVVDQYPRLLRKGYRKEMFIGVCCIAMFFVGLSMVTNGGMYVFQLFDYYSGSRIILLVAFFELIAVGYVYGVKRFRDNIMMMVGHSWMHKTLPYMIVCWMVLSPIFCITVFVLSTIDYTDLTYERPNDRVYKYPDWGIAIGWSMAAFSVFWIPVVAIFKWIKHGASWKVLKLLVIPYRLEPHQRRPQDQFERSLYDLEQEKIGLQTISTSPSSQRYTVKSGDVNLAYAGPEVPDARTASLTSDQGLVYHKMHLKKTAKSRSDETHISDKRMGSPHNLRQMLSGIFSSASRQSTGRLRHMGTDIDAL</sequence>
<feature type="transmembrane region" description="Helical" evidence="10">
    <location>
        <begin position="502"/>
        <end position="526"/>
    </location>
</feature>
<feature type="transmembrane region" description="Helical" evidence="10">
    <location>
        <begin position="243"/>
        <end position="260"/>
    </location>
</feature>
<feature type="transmembrane region" description="Helical" evidence="10">
    <location>
        <begin position="78"/>
        <end position="98"/>
    </location>
</feature>
<keyword evidence="6" id="KW-0915">Sodium</keyword>
<dbReference type="Proteomes" id="UP000762676">
    <property type="component" value="Unassembled WGS sequence"/>
</dbReference>
<name>A0AAV4GJA2_9GAST</name>
<feature type="disulfide bond" evidence="7">
    <location>
        <begin position="162"/>
        <end position="171"/>
    </location>
</feature>
<evidence type="ECO:0000256" key="1">
    <source>
        <dbReference type="ARBA" id="ARBA00004141"/>
    </source>
</evidence>
<gene>
    <name evidence="11" type="ORF">ElyMa_004183300</name>
</gene>
<keyword evidence="7" id="KW-1015">Disulfide bond</keyword>
<feature type="binding site" evidence="6">
    <location>
        <position position="57"/>
    </location>
    <ligand>
        <name>Na(+)</name>
        <dbReference type="ChEBI" id="CHEBI:29101"/>
        <label>1</label>
    </ligand>
</feature>
<dbReference type="CDD" id="cd11496">
    <property type="entry name" value="SLC6sbd-TauT-like"/>
    <property type="match status" value="1"/>
</dbReference>
<evidence type="ECO:0000256" key="9">
    <source>
        <dbReference type="SAM" id="MobiDB-lite"/>
    </source>
</evidence>
<evidence type="ECO:0000256" key="2">
    <source>
        <dbReference type="ARBA" id="ARBA00022448"/>
    </source>
</evidence>
<evidence type="ECO:0000256" key="10">
    <source>
        <dbReference type="SAM" id="Phobius"/>
    </source>
</evidence>
<evidence type="ECO:0000256" key="5">
    <source>
        <dbReference type="ARBA" id="ARBA00023136"/>
    </source>
</evidence>
<feature type="binding site" evidence="6">
    <location>
        <position position="396"/>
    </location>
    <ligand>
        <name>Na(+)</name>
        <dbReference type="ChEBI" id="CHEBI:29101"/>
        <label>1</label>
    </ligand>
</feature>
<feature type="transmembrane region" description="Helical" evidence="10">
    <location>
        <begin position="48"/>
        <end position="66"/>
    </location>
</feature>
<keyword evidence="2 8" id="KW-0813">Transport</keyword>
<evidence type="ECO:0000256" key="7">
    <source>
        <dbReference type="PIRSR" id="PIRSR600175-2"/>
    </source>
</evidence>
<feature type="transmembrane region" description="Helical" evidence="10">
    <location>
        <begin position="214"/>
        <end position="231"/>
    </location>
</feature>
<dbReference type="InterPro" id="IPR037272">
    <property type="entry name" value="SNS_sf"/>
</dbReference>
<dbReference type="InterPro" id="IPR000175">
    <property type="entry name" value="Na/ntran_symport"/>
</dbReference>
<dbReference type="GO" id="GO:0046872">
    <property type="term" value="F:metal ion binding"/>
    <property type="evidence" value="ECO:0007669"/>
    <property type="project" value="UniProtKB-KW"/>
</dbReference>
<evidence type="ECO:0000313" key="12">
    <source>
        <dbReference type="Proteomes" id="UP000762676"/>
    </source>
</evidence>
<feature type="binding site" evidence="6">
    <location>
        <position position="331"/>
    </location>
    <ligand>
        <name>Na(+)</name>
        <dbReference type="ChEBI" id="CHEBI:29101"/>
        <label>1</label>
    </ligand>
</feature>
<dbReference type="PROSITE" id="PS00610">
    <property type="entry name" value="NA_NEUROTRAN_SYMP_1"/>
    <property type="match status" value="1"/>
</dbReference>
<dbReference type="GO" id="GO:0005332">
    <property type="term" value="F:gamma-aminobutyric acid:sodium:chloride symporter activity"/>
    <property type="evidence" value="ECO:0007669"/>
    <property type="project" value="TreeGrafter"/>
</dbReference>
<dbReference type="AlphaFoldDB" id="A0AAV4GJA2"/>
<evidence type="ECO:0000256" key="4">
    <source>
        <dbReference type="ARBA" id="ARBA00022989"/>
    </source>
</evidence>
<feature type="binding site" evidence="6">
    <location>
        <position position="64"/>
    </location>
    <ligand>
        <name>Na(+)</name>
        <dbReference type="ChEBI" id="CHEBI:29101"/>
        <label>1</label>
    </ligand>
</feature>
<comment type="caution">
    <text evidence="11">The sequence shown here is derived from an EMBL/GenBank/DDBJ whole genome shotgun (WGS) entry which is preliminary data.</text>
</comment>
<feature type="transmembrane region" description="Helical" evidence="10">
    <location>
        <begin position="546"/>
        <end position="571"/>
    </location>
</feature>
<keyword evidence="4 10" id="KW-1133">Transmembrane helix</keyword>
<proteinExistence type="inferred from homology"/>
<feature type="binding site" evidence="6">
    <location>
        <position position="400"/>
    </location>
    <ligand>
        <name>Na(+)</name>
        <dbReference type="ChEBI" id="CHEBI:29101"/>
        <label>1</label>
    </ligand>
</feature>
<dbReference type="PROSITE" id="PS50267">
    <property type="entry name" value="NA_NEUROTRAN_SYMP_3"/>
    <property type="match status" value="1"/>
</dbReference>
<feature type="transmembrane region" description="Helical" evidence="10">
    <location>
        <begin position="292"/>
        <end position="313"/>
    </location>
</feature>
<comment type="similarity">
    <text evidence="8">Belongs to the sodium:neurotransmitter symporter (SNF) (TC 2.A.22) family.</text>
</comment>
<protein>
    <recommendedName>
        <fullName evidence="8">Transporter</fullName>
    </recommendedName>
</protein>
<keyword evidence="5 10" id="KW-0472">Membrane</keyword>
<keyword evidence="6" id="KW-0479">Metal-binding</keyword>
<evidence type="ECO:0000313" key="11">
    <source>
        <dbReference type="EMBL" id="GFR85782.1"/>
    </source>
</evidence>
<feature type="compositionally biased region" description="Basic and acidic residues" evidence="9">
    <location>
        <begin position="669"/>
        <end position="681"/>
    </location>
</feature>
<dbReference type="EMBL" id="BMAT01008472">
    <property type="protein sequence ID" value="GFR85782.1"/>
    <property type="molecule type" value="Genomic_DNA"/>
</dbReference>
<feature type="region of interest" description="Disordered" evidence="9">
    <location>
        <begin position="1"/>
        <end position="22"/>
    </location>
</feature>
<dbReference type="NCBIfam" id="NF037979">
    <property type="entry name" value="Na_transp"/>
    <property type="match status" value="1"/>
</dbReference>
<keyword evidence="3 8" id="KW-0812">Transmembrane</keyword>
<keyword evidence="8" id="KW-0769">Symport</keyword>
<dbReference type="SUPFAM" id="SSF161070">
    <property type="entry name" value="SNF-like"/>
    <property type="match status" value="1"/>
</dbReference>
<feature type="region of interest" description="Disordered" evidence="9">
    <location>
        <begin position="664"/>
        <end position="716"/>
    </location>
</feature>
<evidence type="ECO:0000256" key="3">
    <source>
        <dbReference type="ARBA" id="ARBA00022692"/>
    </source>
</evidence>
<feature type="compositionally biased region" description="Polar residues" evidence="9">
    <location>
        <begin position="694"/>
        <end position="704"/>
    </location>
</feature>
<evidence type="ECO:0000256" key="8">
    <source>
        <dbReference type="RuleBase" id="RU003732"/>
    </source>
</evidence>
<comment type="subcellular location">
    <subcellularLocation>
        <location evidence="1">Membrane</location>
        <topology evidence="1">Multi-pass membrane protein</topology>
    </subcellularLocation>
</comment>
<accession>A0AAV4GJA2</accession>
<evidence type="ECO:0000256" key="6">
    <source>
        <dbReference type="PIRSR" id="PIRSR600175-1"/>
    </source>
</evidence>
<dbReference type="PRINTS" id="PR00176">
    <property type="entry name" value="NANEUSMPORT"/>
</dbReference>
<dbReference type="GO" id="GO:0005886">
    <property type="term" value="C:plasma membrane"/>
    <property type="evidence" value="ECO:0007669"/>
    <property type="project" value="TreeGrafter"/>
</dbReference>